<proteinExistence type="predicted"/>
<name>A0A3S5BTC0_9PLAT</name>
<dbReference type="Proteomes" id="UP000784294">
    <property type="component" value="Unassembled WGS sequence"/>
</dbReference>
<feature type="region of interest" description="Disordered" evidence="1">
    <location>
        <begin position="157"/>
        <end position="187"/>
    </location>
</feature>
<sequence>MITSPAISEGVKRLPPFISSLPNPPDKLVLFTNSSISRDQGPLANSKKCHFHGHHRIARMPSSESSEVGGRPTSEAYQLLGPNEGFKPMLSGTREEKTQINGKPIQSRTSSHHLQVPKLPRVQPQRHRQRQVHWLDRALDSAQTIVAERVESVERSCNSTSRIGRQTAPVGMQSDSNHNAECDPDEISSYDWPKGSLGLAYSISPFEAPPLHQPRQQFNCRELKPLNLLLVLGDEGPRQQRQADAPALMPPQTNDAPIRFSICGLRQWSDGPPKMAQDCLRLRDPVGKVGRAGLPFNQSSGIA</sequence>
<dbReference type="EMBL" id="CAAALY010259448">
    <property type="protein sequence ID" value="VEL38913.1"/>
    <property type="molecule type" value="Genomic_DNA"/>
</dbReference>
<comment type="caution">
    <text evidence="2">The sequence shown here is derived from an EMBL/GenBank/DDBJ whole genome shotgun (WGS) entry which is preliminary data.</text>
</comment>
<reference evidence="2" key="1">
    <citation type="submission" date="2018-11" db="EMBL/GenBank/DDBJ databases">
        <authorList>
            <consortium name="Pathogen Informatics"/>
        </authorList>
    </citation>
    <scope>NUCLEOTIDE SEQUENCE</scope>
</reference>
<organism evidence="2 3">
    <name type="scientific">Protopolystoma xenopodis</name>
    <dbReference type="NCBI Taxonomy" id="117903"/>
    <lineage>
        <taxon>Eukaryota</taxon>
        <taxon>Metazoa</taxon>
        <taxon>Spiralia</taxon>
        <taxon>Lophotrochozoa</taxon>
        <taxon>Platyhelminthes</taxon>
        <taxon>Monogenea</taxon>
        <taxon>Polyopisthocotylea</taxon>
        <taxon>Polystomatidea</taxon>
        <taxon>Polystomatidae</taxon>
        <taxon>Protopolystoma</taxon>
    </lineage>
</organism>
<evidence type="ECO:0000313" key="2">
    <source>
        <dbReference type="EMBL" id="VEL38913.1"/>
    </source>
</evidence>
<evidence type="ECO:0000313" key="3">
    <source>
        <dbReference type="Proteomes" id="UP000784294"/>
    </source>
</evidence>
<evidence type="ECO:0000256" key="1">
    <source>
        <dbReference type="SAM" id="MobiDB-lite"/>
    </source>
</evidence>
<protein>
    <submittedName>
        <fullName evidence="2">Uncharacterized protein</fullName>
    </submittedName>
</protein>
<gene>
    <name evidence="2" type="ORF">PXEA_LOCUS32353</name>
</gene>
<keyword evidence="3" id="KW-1185">Reference proteome</keyword>
<dbReference type="AlphaFoldDB" id="A0A3S5BTC0"/>
<accession>A0A3S5BTC0</accession>